<keyword evidence="9" id="KW-1185">Reference proteome</keyword>
<feature type="signal peptide" evidence="6">
    <location>
        <begin position="1"/>
        <end position="27"/>
    </location>
</feature>
<evidence type="ECO:0000256" key="6">
    <source>
        <dbReference type="SAM" id="SignalP"/>
    </source>
</evidence>
<proteinExistence type="inferred from homology"/>
<comment type="caution">
    <text evidence="8">The sequence shown here is derived from an EMBL/GenBank/DDBJ whole genome shotgun (WGS) entry which is preliminary data.</text>
</comment>
<evidence type="ECO:0000313" key="9">
    <source>
        <dbReference type="Proteomes" id="UP000076935"/>
    </source>
</evidence>
<protein>
    <submittedName>
        <fullName evidence="8">Iron ABC transporter substrate-binding protein</fullName>
    </submittedName>
</protein>
<evidence type="ECO:0000256" key="4">
    <source>
        <dbReference type="ARBA" id="ARBA00022729"/>
    </source>
</evidence>
<evidence type="ECO:0000256" key="1">
    <source>
        <dbReference type="ARBA" id="ARBA00004193"/>
    </source>
</evidence>
<feature type="domain" description="Fe/B12 periplasmic-binding" evidence="7">
    <location>
        <begin position="63"/>
        <end position="326"/>
    </location>
</feature>
<organism evidence="8 9">
    <name type="scientific">Domibacillus aminovorans</name>
    <dbReference type="NCBI Taxonomy" id="29332"/>
    <lineage>
        <taxon>Bacteria</taxon>
        <taxon>Bacillati</taxon>
        <taxon>Bacillota</taxon>
        <taxon>Bacilli</taxon>
        <taxon>Bacillales</taxon>
        <taxon>Bacillaceae</taxon>
        <taxon>Domibacillus</taxon>
    </lineage>
</organism>
<evidence type="ECO:0000256" key="5">
    <source>
        <dbReference type="SAM" id="MobiDB-lite"/>
    </source>
</evidence>
<dbReference type="RefSeq" id="WP_063965505.1">
    <property type="nucleotide sequence ID" value="NZ_JBCNAN010000002.1"/>
</dbReference>
<evidence type="ECO:0000259" key="7">
    <source>
        <dbReference type="PROSITE" id="PS50983"/>
    </source>
</evidence>
<dbReference type="GO" id="GO:0030288">
    <property type="term" value="C:outer membrane-bounded periplasmic space"/>
    <property type="evidence" value="ECO:0007669"/>
    <property type="project" value="TreeGrafter"/>
</dbReference>
<dbReference type="GO" id="GO:0005886">
    <property type="term" value="C:plasma membrane"/>
    <property type="evidence" value="ECO:0007669"/>
    <property type="project" value="UniProtKB-SubCell"/>
</dbReference>
<keyword evidence="4 6" id="KW-0732">Signal</keyword>
<dbReference type="PANTHER" id="PTHR30532:SF21">
    <property type="entry name" value="SIDEROPHORE-BINDING LIPOPROTEIN YFIY-RELATED"/>
    <property type="match status" value="1"/>
</dbReference>
<evidence type="ECO:0000256" key="2">
    <source>
        <dbReference type="ARBA" id="ARBA00008814"/>
    </source>
</evidence>
<dbReference type="Proteomes" id="UP000076935">
    <property type="component" value="Unassembled WGS sequence"/>
</dbReference>
<evidence type="ECO:0000313" key="8">
    <source>
        <dbReference type="EMBL" id="OAH61246.1"/>
    </source>
</evidence>
<comment type="subcellular location">
    <subcellularLocation>
        <location evidence="1">Cell membrane</location>
        <topology evidence="1">Lipid-anchor</topology>
    </subcellularLocation>
</comment>
<dbReference type="AlphaFoldDB" id="A0A177L799"/>
<comment type="similarity">
    <text evidence="2">Belongs to the bacterial solute-binding protein 8 family.</text>
</comment>
<name>A0A177L799_9BACI</name>
<dbReference type="Pfam" id="PF01497">
    <property type="entry name" value="Peripla_BP_2"/>
    <property type="match status" value="1"/>
</dbReference>
<accession>A0A177L799</accession>
<dbReference type="PROSITE" id="PS50983">
    <property type="entry name" value="FE_B12_PBP"/>
    <property type="match status" value="1"/>
</dbReference>
<gene>
    <name evidence="8" type="ORF">AWH49_13740</name>
</gene>
<dbReference type="Gene3D" id="3.40.50.1980">
    <property type="entry name" value="Nitrogenase molybdenum iron protein domain"/>
    <property type="match status" value="2"/>
</dbReference>
<evidence type="ECO:0000256" key="3">
    <source>
        <dbReference type="ARBA" id="ARBA00022448"/>
    </source>
</evidence>
<feature type="chain" id="PRO_5008066670" evidence="6">
    <location>
        <begin position="28"/>
        <end position="326"/>
    </location>
</feature>
<dbReference type="EMBL" id="LQWY01000022">
    <property type="protein sequence ID" value="OAH61246.1"/>
    <property type="molecule type" value="Genomic_DNA"/>
</dbReference>
<dbReference type="InterPro" id="IPR051313">
    <property type="entry name" value="Bact_iron-sidero_bind"/>
</dbReference>
<keyword evidence="3" id="KW-0813">Transport</keyword>
<dbReference type="InterPro" id="IPR002491">
    <property type="entry name" value="ABC_transptr_periplasmic_BD"/>
</dbReference>
<dbReference type="CDD" id="cd01146">
    <property type="entry name" value="FhuD"/>
    <property type="match status" value="1"/>
</dbReference>
<dbReference type="PROSITE" id="PS51257">
    <property type="entry name" value="PROKAR_LIPOPROTEIN"/>
    <property type="match status" value="1"/>
</dbReference>
<reference evidence="8 9" key="1">
    <citation type="submission" date="2016-01" db="EMBL/GenBank/DDBJ databases">
        <title>Investigation of taxonomic status of Bacillus aminovorans.</title>
        <authorList>
            <person name="Verma A."/>
            <person name="Pal Y."/>
            <person name="Krishnamurthi S."/>
        </authorList>
    </citation>
    <scope>NUCLEOTIDE SEQUENCE [LARGE SCALE GENOMIC DNA]</scope>
    <source>
        <strain evidence="8 9">DSM 1314</strain>
    </source>
</reference>
<dbReference type="GO" id="GO:1901678">
    <property type="term" value="P:iron coordination entity transport"/>
    <property type="evidence" value="ECO:0007669"/>
    <property type="project" value="UniProtKB-ARBA"/>
</dbReference>
<dbReference type="SUPFAM" id="SSF53807">
    <property type="entry name" value="Helical backbone' metal receptor"/>
    <property type="match status" value="1"/>
</dbReference>
<dbReference type="PANTHER" id="PTHR30532">
    <property type="entry name" value="IRON III DICITRATE-BINDING PERIPLASMIC PROTEIN"/>
    <property type="match status" value="1"/>
</dbReference>
<feature type="region of interest" description="Disordered" evidence="5">
    <location>
        <begin position="31"/>
        <end position="54"/>
    </location>
</feature>
<feature type="compositionally biased region" description="Basic and acidic residues" evidence="5">
    <location>
        <begin position="31"/>
        <end position="52"/>
    </location>
</feature>
<sequence>MLRSNKLFSIMFCVMALMLLIAGCSNSNEEKTTTKEKNASSPQEERVVKHAGGETTIKGTPERIVTLYQGANDTAVALGVKPVGIVESWDQQPIYEYLRSDLEGATVVGQELQPNLEEISKLKPDLIIASKYRHEEIYPQLSKIAPTIMDDTVYEWKDTLHLMADALNKQDKETELLAEWDGRVEDFKSQMGDALPIKAAITNFRSDHMRVYYNSYAGSILKELGFEGLERPAGTEGEDWGEKITTKERIPDLNADTIFNFNASKDSELVEKNYEEWTNHPLWQELDAVKNDKVYQVDEVYWSAGAGYQSANLMLDSLYDIYELKK</sequence>